<dbReference type="OrthoDB" id="5340910at2759"/>
<reference evidence="6 7" key="1">
    <citation type="submission" date="2014-09" db="EMBL/GenBank/DDBJ databases">
        <authorList>
            <person name="Ellenberger Sabrina"/>
        </authorList>
    </citation>
    <scope>NUCLEOTIDE SEQUENCE [LARGE SCALE GENOMIC DNA]</scope>
    <source>
        <strain evidence="6 7">CBS 412.66</strain>
    </source>
</reference>
<sequence length="342" mass="36058">MSINNSILIITAVAAAAALCTTANALRVPDNVKRAEQSSTKAESNRTTTSITKTIVKSTITGTKTTTKAAATSSAHLSTTVTVEELSSSKSASTAKTLEIHATSVIGIGTSALPASSISPTLLSSASASTQLPSGSSSTSTGGIVGGIIAAVVVVALGAAAFLVVHKRKRSRQRTKAHLSSKADPFTMGFSNNDHPYNNHFPAQQQPAQHQSPYQQHQTTFDNYEVAAISPENQAAIQQQQQLPIAAAAIANTANAPSLGIFTVIATYIPTLSDELEIDPGDQIELFVEYDDGWCQGVNISKGYAKGVFPRHCIDYATALSNYSPNPEFERSKRVSSMYQNK</sequence>
<keyword evidence="3" id="KW-0472">Membrane</keyword>
<dbReference type="Proteomes" id="UP000054107">
    <property type="component" value="Unassembled WGS sequence"/>
</dbReference>
<dbReference type="InterPro" id="IPR001452">
    <property type="entry name" value="SH3_domain"/>
</dbReference>
<evidence type="ECO:0000256" key="2">
    <source>
        <dbReference type="PROSITE-ProRule" id="PRU00192"/>
    </source>
</evidence>
<dbReference type="SMART" id="SM00326">
    <property type="entry name" value="SH3"/>
    <property type="match status" value="1"/>
</dbReference>
<evidence type="ECO:0000313" key="6">
    <source>
        <dbReference type="EMBL" id="CEP12186.1"/>
    </source>
</evidence>
<evidence type="ECO:0000256" key="4">
    <source>
        <dbReference type="SAM" id="SignalP"/>
    </source>
</evidence>
<evidence type="ECO:0000256" key="3">
    <source>
        <dbReference type="SAM" id="Phobius"/>
    </source>
</evidence>
<keyword evidence="3" id="KW-1133">Transmembrane helix</keyword>
<dbReference type="Gene3D" id="2.30.30.40">
    <property type="entry name" value="SH3 Domains"/>
    <property type="match status" value="1"/>
</dbReference>
<dbReference type="EMBL" id="LN727569">
    <property type="protein sequence ID" value="CEP12186.1"/>
    <property type="molecule type" value="Genomic_DNA"/>
</dbReference>
<feature type="transmembrane region" description="Helical" evidence="3">
    <location>
        <begin position="144"/>
        <end position="165"/>
    </location>
</feature>
<feature type="chain" id="PRO_5002120155" description="SH3 domain-containing protein" evidence="4">
    <location>
        <begin position="26"/>
        <end position="342"/>
    </location>
</feature>
<keyword evidence="4" id="KW-0732">Signal</keyword>
<keyword evidence="1 2" id="KW-0728">SH3 domain</keyword>
<evidence type="ECO:0000313" key="7">
    <source>
        <dbReference type="Proteomes" id="UP000054107"/>
    </source>
</evidence>
<dbReference type="SUPFAM" id="SSF50044">
    <property type="entry name" value="SH3-domain"/>
    <property type="match status" value="1"/>
</dbReference>
<keyword evidence="3" id="KW-0812">Transmembrane</keyword>
<accession>A0A0B7N1M2</accession>
<feature type="domain" description="SH3" evidence="5">
    <location>
        <begin position="257"/>
        <end position="319"/>
    </location>
</feature>
<keyword evidence="7" id="KW-1185">Reference proteome</keyword>
<dbReference type="AlphaFoldDB" id="A0A0B7N1M2"/>
<dbReference type="PROSITE" id="PS50002">
    <property type="entry name" value="SH3"/>
    <property type="match status" value="1"/>
</dbReference>
<evidence type="ECO:0000256" key="1">
    <source>
        <dbReference type="ARBA" id="ARBA00022443"/>
    </source>
</evidence>
<dbReference type="STRING" id="35722.A0A0B7N1M2"/>
<evidence type="ECO:0000259" key="5">
    <source>
        <dbReference type="PROSITE" id="PS50002"/>
    </source>
</evidence>
<gene>
    <name evidence="6" type="primary">PARPA_06119.1 scaffold 21287</name>
</gene>
<dbReference type="Pfam" id="PF14604">
    <property type="entry name" value="SH3_9"/>
    <property type="match status" value="1"/>
</dbReference>
<protein>
    <recommendedName>
        <fullName evidence="5">SH3 domain-containing protein</fullName>
    </recommendedName>
</protein>
<organism evidence="6 7">
    <name type="scientific">Parasitella parasitica</name>
    <dbReference type="NCBI Taxonomy" id="35722"/>
    <lineage>
        <taxon>Eukaryota</taxon>
        <taxon>Fungi</taxon>
        <taxon>Fungi incertae sedis</taxon>
        <taxon>Mucoromycota</taxon>
        <taxon>Mucoromycotina</taxon>
        <taxon>Mucoromycetes</taxon>
        <taxon>Mucorales</taxon>
        <taxon>Mucorineae</taxon>
        <taxon>Mucoraceae</taxon>
        <taxon>Parasitella</taxon>
    </lineage>
</organism>
<name>A0A0B7N1M2_9FUNG</name>
<dbReference type="InterPro" id="IPR036028">
    <property type="entry name" value="SH3-like_dom_sf"/>
</dbReference>
<feature type="signal peptide" evidence="4">
    <location>
        <begin position="1"/>
        <end position="25"/>
    </location>
</feature>
<proteinExistence type="predicted"/>